<dbReference type="GO" id="GO:0005524">
    <property type="term" value="F:ATP binding"/>
    <property type="evidence" value="ECO:0007669"/>
    <property type="project" value="UniProtKB-UniRule"/>
</dbReference>
<feature type="compositionally biased region" description="Polar residues" evidence="16">
    <location>
        <begin position="1113"/>
        <end position="1122"/>
    </location>
</feature>
<evidence type="ECO:0000313" key="19">
    <source>
        <dbReference type="EMBL" id="KAK0624523.1"/>
    </source>
</evidence>
<evidence type="ECO:0000256" key="9">
    <source>
        <dbReference type="ARBA" id="ARBA00022840"/>
    </source>
</evidence>
<dbReference type="GO" id="GO:0010506">
    <property type="term" value="P:regulation of autophagy"/>
    <property type="evidence" value="ECO:0007669"/>
    <property type="project" value="InterPro"/>
</dbReference>
<evidence type="ECO:0000256" key="4">
    <source>
        <dbReference type="ARBA" id="ARBA00022448"/>
    </source>
</evidence>
<dbReference type="PANTHER" id="PTHR24348">
    <property type="entry name" value="SERINE/THREONINE-PROTEIN KINASE UNC-51-RELATED"/>
    <property type="match status" value="1"/>
</dbReference>
<evidence type="ECO:0000256" key="13">
    <source>
        <dbReference type="ARBA" id="ARBA00047899"/>
    </source>
</evidence>
<dbReference type="InterPro" id="IPR008984">
    <property type="entry name" value="SMAD_FHA_dom_sf"/>
</dbReference>
<evidence type="ECO:0000259" key="18">
    <source>
        <dbReference type="PROSITE" id="PS50011"/>
    </source>
</evidence>
<dbReference type="SUPFAM" id="SSF56112">
    <property type="entry name" value="Protein kinase-like (PK-like)"/>
    <property type="match status" value="1"/>
</dbReference>
<keyword evidence="20" id="KW-1185">Reference proteome</keyword>
<name>A0AA39WZI8_9PEZI</name>
<dbReference type="GO" id="GO:0004674">
    <property type="term" value="F:protein serine/threonine kinase activity"/>
    <property type="evidence" value="ECO:0007669"/>
    <property type="project" value="UniProtKB-KW"/>
</dbReference>
<feature type="region of interest" description="Disordered" evidence="16">
    <location>
        <begin position="1038"/>
        <end position="1171"/>
    </location>
</feature>
<evidence type="ECO:0000256" key="2">
    <source>
        <dbReference type="ARBA" id="ARBA00005575"/>
    </source>
</evidence>
<proteinExistence type="inferred from homology"/>
<evidence type="ECO:0000256" key="3">
    <source>
        <dbReference type="ARBA" id="ARBA00012513"/>
    </source>
</evidence>
<evidence type="ECO:0000256" key="11">
    <source>
        <dbReference type="ARBA" id="ARBA00023006"/>
    </source>
</evidence>
<feature type="region of interest" description="Disordered" evidence="16">
    <location>
        <begin position="1201"/>
        <end position="1229"/>
    </location>
</feature>
<keyword evidence="10" id="KW-0653">Protein transport</keyword>
<keyword evidence="8" id="KW-0418">Kinase</keyword>
<dbReference type="InterPro" id="IPR000253">
    <property type="entry name" value="FHA_dom"/>
</dbReference>
<evidence type="ECO:0000256" key="7">
    <source>
        <dbReference type="ARBA" id="ARBA00022741"/>
    </source>
</evidence>
<keyword evidence="5" id="KW-0723">Serine/threonine-protein kinase</keyword>
<keyword evidence="4" id="KW-0813">Transport</keyword>
<evidence type="ECO:0000256" key="10">
    <source>
        <dbReference type="ARBA" id="ARBA00022927"/>
    </source>
</evidence>
<dbReference type="PROSITE" id="PS00107">
    <property type="entry name" value="PROTEIN_KINASE_ATP"/>
    <property type="match status" value="1"/>
</dbReference>
<feature type="domain" description="FHA" evidence="17">
    <location>
        <begin position="88"/>
        <end position="134"/>
    </location>
</feature>
<keyword evidence="9 15" id="KW-0067">ATP-binding</keyword>
<feature type="region of interest" description="Disordered" evidence="16">
    <location>
        <begin position="30"/>
        <end position="54"/>
    </location>
</feature>
<feature type="domain" description="Protein kinase" evidence="18">
    <location>
        <begin position="235"/>
        <end position="498"/>
    </location>
</feature>
<organism evidence="19 20">
    <name type="scientific">Bombardia bombarda</name>
    <dbReference type="NCBI Taxonomy" id="252184"/>
    <lineage>
        <taxon>Eukaryota</taxon>
        <taxon>Fungi</taxon>
        <taxon>Dikarya</taxon>
        <taxon>Ascomycota</taxon>
        <taxon>Pezizomycotina</taxon>
        <taxon>Sordariomycetes</taxon>
        <taxon>Sordariomycetidae</taxon>
        <taxon>Sordariales</taxon>
        <taxon>Lasiosphaeriaceae</taxon>
        <taxon>Bombardia</taxon>
    </lineage>
</organism>
<dbReference type="Pfam" id="PF00069">
    <property type="entry name" value="Pkinase"/>
    <property type="match status" value="1"/>
</dbReference>
<dbReference type="GO" id="GO:0000045">
    <property type="term" value="P:autophagosome assembly"/>
    <property type="evidence" value="ECO:0007669"/>
    <property type="project" value="TreeGrafter"/>
</dbReference>
<comment type="similarity">
    <text evidence="2">Belongs to the protein kinase superfamily. CAMK Ser/Thr protein kinase family. CHEK2 subfamily.</text>
</comment>
<feature type="compositionally biased region" description="Low complexity" evidence="16">
    <location>
        <begin position="1149"/>
        <end position="1161"/>
    </location>
</feature>
<dbReference type="InterPro" id="IPR011009">
    <property type="entry name" value="Kinase-like_dom_sf"/>
</dbReference>
<dbReference type="GO" id="GO:0005829">
    <property type="term" value="C:cytosol"/>
    <property type="evidence" value="ECO:0007669"/>
    <property type="project" value="TreeGrafter"/>
</dbReference>
<keyword evidence="6" id="KW-0808">Transferase</keyword>
<evidence type="ECO:0000259" key="17">
    <source>
        <dbReference type="PROSITE" id="PS50006"/>
    </source>
</evidence>
<dbReference type="SUPFAM" id="SSF49879">
    <property type="entry name" value="SMAD/FHA domain"/>
    <property type="match status" value="1"/>
</dbReference>
<dbReference type="GO" id="GO:0034727">
    <property type="term" value="P:piecemeal microautophagy of the nucleus"/>
    <property type="evidence" value="ECO:0007669"/>
    <property type="project" value="TreeGrafter"/>
</dbReference>
<sequence length="1229" mass="138009">MDDDNVVAYIYPAIGTQGFIKAKSAIDKNKANPGYVPPRRSCPHDGPPDIFHRRDREPTLDEEEHDLLEYEPCIKVTIDHIPKTRIGLTVGRSDDAELRLQGFPTVGFYHFALTFDDNYHLIVRDLGSTRGTTVIYGHQQRGRWSKFDWIVGGADFLKGVSPIIVNVFSWLQFQLIIPQHNIQSKSYRDKVDRFCAGIADPEQLLDLSRVGLLSRVRTEVPSSVQTPNLRPGKDLTIEKVVGDGTFAVVYRVWNVNTGEQYALKKPKKRCSIALRGREKHSSWIESTTSKHIVSLLEFCSGPSPWLHVEYMPEGSIETHLRQGRDFSDHECKQIFAQTSDALAYLHTLDPQIVHRDIKPDNILIKYRRPDGIFVKFADFGVSYEGDTLMSFCGTPLYVAPEIHEVVGIQREERVPYTALVDIWSLGVMLAQLVCGLPDHGTRKDLGVKWCRRIRGSVEEKLRHEHKHDGLLSFVWESMLCLEPDARESAKGCHKKALLLLDSTQDRTSGTSGGYCVDNGSDGEARTMQARTMRFEDARNLGSDMIDTESGDPSIGSSSINRYMIKEPIPQDVRPCNAPSPESAPAHVGQLLSKIHNPEDSLFYKSSFGGDSNSASTIVMRRAVEPQDEVAAASPVSKREDLEASPSEEQPTCNEAGVGLSVKRSMAARPAAQKARAPSVDPHHLAALLAQIPSDGGLSIRDFTTPLPGLSRSPTPELPEDYDQQFSQQYETNCYQALLDDGCRPLFDLSLLPQVSTNPDAYHNLLRPWTTYSDMSYEEDWQVFSRQLFRWNEFRSWQLKCRGQIPSFSEYLEEYQREHERLQFGPSVWAADPDTEEVARHQWEYKYGHVQRRENDDGDEALLSRHTEDMGRLLGEYKFTQPFQLQANAKEQDQWTTYVEYLVFECYWLTKFARSAHRLRLRRDAEWERLLEAGVRKPGETCEDLERRVAACKMSTGLAANNTAREAHTLTAGKLRAPQRTTRHSQKPQDDTHLDDTAQSLIDDYLAKTRKCRAAMARADHAQRRVDWVRSEISNIEAEQKAVDNSGSLGGTASRERKSTDDSTLDPLVKKRRRTFETEPMVADRSSNPGTTLQSKKRKLPADEGTLEEDLETQQKAAITSNGTGTGARKRQKGRHEAGGGPEPSLETVVSPSSSVSRPRQQSKGKPLTAAALESRAARLKTLRKRVDGKVVSAGALKTYGGGAALGEAPERKARGRLRSTHSTLSKVKS</sequence>
<dbReference type="PROSITE" id="PS50011">
    <property type="entry name" value="PROTEIN_KINASE_DOM"/>
    <property type="match status" value="1"/>
</dbReference>
<dbReference type="GO" id="GO:0034045">
    <property type="term" value="C:phagophore assembly site membrane"/>
    <property type="evidence" value="ECO:0007669"/>
    <property type="project" value="UniProtKB-SubCell"/>
</dbReference>
<keyword evidence="11" id="KW-0072">Autophagy</keyword>
<comment type="caution">
    <text evidence="19">The sequence shown here is derived from an EMBL/GenBank/DDBJ whole genome shotgun (WGS) entry which is preliminary data.</text>
</comment>
<dbReference type="GO" id="GO:0061709">
    <property type="term" value="P:reticulophagy"/>
    <property type="evidence" value="ECO:0007669"/>
    <property type="project" value="TreeGrafter"/>
</dbReference>
<gene>
    <name evidence="19" type="ORF">B0T17DRAFT_654453</name>
</gene>
<dbReference type="EMBL" id="JAULSR010000003">
    <property type="protein sequence ID" value="KAK0624523.1"/>
    <property type="molecule type" value="Genomic_DNA"/>
</dbReference>
<reference evidence="19" key="1">
    <citation type="submission" date="2023-06" db="EMBL/GenBank/DDBJ databases">
        <title>Genome-scale phylogeny and comparative genomics of the fungal order Sordariales.</title>
        <authorList>
            <consortium name="Lawrence Berkeley National Laboratory"/>
            <person name="Hensen N."/>
            <person name="Bonometti L."/>
            <person name="Westerberg I."/>
            <person name="Brannstrom I.O."/>
            <person name="Guillou S."/>
            <person name="Cros-Aarteil S."/>
            <person name="Calhoun S."/>
            <person name="Haridas S."/>
            <person name="Kuo A."/>
            <person name="Mondo S."/>
            <person name="Pangilinan J."/>
            <person name="Riley R."/>
            <person name="LaButti K."/>
            <person name="Andreopoulos B."/>
            <person name="Lipzen A."/>
            <person name="Chen C."/>
            <person name="Yanf M."/>
            <person name="Daum C."/>
            <person name="Ng V."/>
            <person name="Clum A."/>
            <person name="Steindorff A."/>
            <person name="Ohm R."/>
            <person name="Martin F."/>
            <person name="Silar P."/>
            <person name="Natvig D."/>
            <person name="Lalanne C."/>
            <person name="Gautier V."/>
            <person name="Ament-velasquez S.L."/>
            <person name="Kruys A."/>
            <person name="Hutchinson M.I."/>
            <person name="Powell A.J."/>
            <person name="Barry K."/>
            <person name="Miller A.N."/>
            <person name="Grigoriev I.V."/>
            <person name="Debuchy R."/>
            <person name="Gladieux P."/>
            <person name="Thoren M.H."/>
            <person name="Johannesson H."/>
        </authorList>
    </citation>
    <scope>NUCLEOTIDE SEQUENCE</scope>
    <source>
        <strain evidence="19">SMH3391-2</strain>
    </source>
</reference>
<protein>
    <recommendedName>
        <fullName evidence="3">non-specific serine/threonine protein kinase</fullName>
        <ecNumber evidence="3">2.7.11.1</ecNumber>
    </recommendedName>
    <alternativeName>
        <fullName evidence="12">Autophagy-related protein 1</fullName>
    </alternativeName>
</protein>
<dbReference type="AlphaFoldDB" id="A0AA39WZI8"/>
<dbReference type="PANTHER" id="PTHR24348:SF22">
    <property type="entry name" value="NON-SPECIFIC SERINE_THREONINE PROTEIN KINASE"/>
    <property type="match status" value="1"/>
</dbReference>
<dbReference type="GO" id="GO:0005776">
    <property type="term" value="C:autophagosome"/>
    <property type="evidence" value="ECO:0007669"/>
    <property type="project" value="TreeGrafter"/>
</dbReference>
<comment type="catalytic activity">
    <reaction evidence="14">
        <text>L-seryl-[protein] + ATP = O-phospho-L-seryl-[protein] + ADP + H(+)</text>
        <dbReference type="Rhea" id="RHEA:17989"/>
        <dbReference type="Rhea" id="RHEA-COMP:9863"/>
        <dbReference type="Rhea" id="RHEA-COMP:11604"/>
        <dbReference type="ChEBI" id="CHEBI:15378"/>
        <dbReference type="ChEBI" id="CHEBI:29999"/>
        <dbReference type="ChEBI" id="CHEBI:30616"/>
        <dbReference type="ChEBI" id="CHEBI:83421"/>
        <dbReference type="ChEBI" id="CHEBI:456216"/>
        <dbReference type="EC" id="2.7.11.1"/>
    </reaction>
</comment>
<feature type="compositionally biased region" description="Polar residues" evidence="16">
    <location>
        <begin position="1220"/>
        <end position="1229"/>
    </location>
</feature>
<keyword evidence="7 15" id="KW-0547">Nucleotide-binding</keyword>
<dbReference type="Pfam" id="PF00498">
    <property type="entry name" value="FHA"/>
    <property type="match status" value="1"/>
</dbReference>
<feature type="region of interest" description="Disordered" evidence="16">
    <location>
        <begin position="962"/>
        <end position="995"/>
    </location>
</feature>
<dbReference type="GO" id="GO:0015031">
    <property type="term" value="P:protein transport"/>
    <property type="evidence" value="ECO:0007669"/>
    <property type="project" value="UniProtKB-KW"/>
</dbReference>
<dbReference type="Proteomes" id="UP001174934">
    <property type="component" value="Unassembled WGS sequence"/>
</dbReference>
<evidence type="ECO:0000313" key="20">
    <source>
        <dbReference type="Proteomes" id="UP001174934"/>
    </source>
</evidence>
<dbReference type="EC" id="2.7.11.1" evidence="3"/>
<dbReference type="GO" id="GO:0042594">
    <property type="term" value="P:response to starvation"/>
    <property type="evidence" value="ECO:0007669"/>
    <property type="project" value="TreeGrafter"/>
</dbReference>
<evidence type="ECO:0000256" key="6">
    <source>
        <dbReference type="ARBA" id="ARBA00022679"/>
    </source>
</evidence>
<dbReference type="Gene3D" id="1.10.510.10">
    <property type="entry name" value="Transferase(Phosphotransferase) domain 1"/>
    <property type="match status" value="1"/>
</dbReference>
<dbReference type="PROSITE" id="PS00108">
    <property type="entry name" value="PROTEIN_KINASE_ST"/>
    <property type="match status" value="1"/>
</dbReference>
<feature type="region of interest" description="Disordered" evidence="16">
    <location>
        <begin position="625"/>
        <end position="654"/>
    </location>
</feature>
<dbReference type="InterPro" id="IPR008271">
    <property type="entry name" value="Ser/Thr_kinase_AS"/>
</dbReference>
<evidence type="ECO:0000256" key="1">
    <source>
        <dbReference type="ARBA" id="ARBA00004623"/>
    </source>
</evidence>
<comment type="catalytic activity">
    <reaction evidence="13">
        <text>L-threonyl-[protein] + ATP = O-phospho-L-threonyl-[protein] + ADP + H(+)</text>
        <dbReference type="Rhea" id="RHEA:46608"/>
        <dbReference type="Rhea" id="RHEA-COMP:11060"/>
        <dbReference type="Rhea" id="RHEA-COMP:11605"/>
        <dbReference type="ChEBI" id="CHEBI:15378"/>
        <dbReference type="ChEBI" id="CHEBI:30013"/>
        <dbReference type="ChEBI" id="CHEBI:30616"/>
        <dbReference type="ChEBI" id="CHEBI:61977"/>
        <dbReference type="ChEBI" id="CHEBI:456216"/>
        <dbReference type="EC" id="2.7.11.1"/>
    </reaction>
</comment>
<evidence type="ECO:0000256" key="5">
    <source>
        <dbReference type="ARBA" id="ARBA00022527"/>
    </source>
</evidence>
<comment type="subcellular location">
    <subcellularLocation>
        <location evidence="1">Preautophagosomal structure membrane</location>
        <topology evidence="1">Peripheral membrane protein</topology>
    </subcellularLocation>
</comment>
<evidence type="ECO:0000256" key="12">
    <source>
        <dbReference type="ARBA" id="ARBA00030237"/>
    </source>
</evidence>
<feature type="compositionally biased region" description="Basic and acidic residues" evidence="16">
    <location>
        <begin position="42"/>
        <end position="54"/>
    </location>
</feature>
<dbReference type="InterPro" id="IPR045269">
    <property type="entry name" value="Atg1-like"/>
</dbReference>
<dbReference type="GO" id="GO:0000422">
    <property type="term" value="P:autophagy of mitochondrion"/>
    <property type="evidence" value="ECO:0007669"/>
    <property type="project" value="TreeGrafter"/>
</dbReference>
<evidence type="ECO:0000256" key="16">
    <source>
        <dbReference type="SAM" id="MobiDB-lite"/>
    </source>
</evidence>
<dbReference type="CDD" id="cd00060">
    <property type="entry name" value="FHA"/>
    <property type="match status" value="1"/>
</dbReference>
<dbReference type="Gene3D" id="2.60.200.20">
    <property type="match status" value="1"/>
</dbReference>
<feature type="binding site" evidence="15">
    <location>
        <position position="264"/>
    </location>
    <ligand>
        <name>ATP</name>
        <dbReference type="ChEBI" id="CHEBI:30616"/>
    </ligand>
</feature>
<feature type="compositionally biased region" description="Polar residues" evidence="16">
    <location>
        <begin position="1084"/>
        <end position="1093"/>
    </location>
</feature>
<evidence type="ECO:0000256" key="14">
    <source>
        <dbReference type="ARBA" id="ARBA00048679"/>
    </source>
</evidence>
<accession>A0AA39WZI8</accession>
<dbReference type="PROSITE" id="PS50006">
    <property type="entry name" value="FHA_DOMAIN"/>
    <property type="match status" value="1"/>
</dbReference>
<evidence type="ECO:0000256" key="15">
    <source>
        <dbReference type="PROSITE-ProRule" id="PRU10141"/>
    </source>
</evidence>
<dbReference type="SMART" id="SM00220">
    <property type="entry name" value="S_TKc"/>
    <property type="match status" value="1"/>
</dbReference>
<dbReference type="InterPro" id="IPR000719">
    <property type="entry name" value="Prot_kinase_dom"/>
</dbReference>
<evidence type="ECO:0000256" key="8">
    <source>
        <dbReference type="ARBA" id="ARBA00022777"/>
    </source>
</evidence>
<dbReference type="InterPro" id="IPR017441">
    <property type="entry name" value="Protein_kinase_ATP_BS"/>
</dbReference>
<feature type="compositionally biased region" description="Basic and acidic residues" evidence="16">
    <location>
        <begin position="986"/>
        <end position="995"/>
    </location>
</feature>